<dbReference type="AlphaFoldDB" id="A0A1Q9HBE2"/>
<comment type="caution">
    <text evidence="2">The sequence shown here is derived from an EMBL/GenBank/DDBJ whole genome shotgun (WGS) entry which is preliminary data.</text>
</comment>
<keyword evidence="1" id="KW-0812">Transmembrane</keyword>
<feature type="transmembrane region" description="Helical" evidence="1">
    <location>
        <begin position="61"/>
        <end position="82"/>
    </location>
</feature>
<protein>
    <recommendedName>
        <fullName evidence="4">Prepilin type IV endopeptidase peptidase domain-containing protein</fullName>
    </recommendedName>
</protein>
<keyword evidence="1" id="KW-0472">Membrane</keyword>
<gene>
    <name evidence="2" type="ORF">BIY22_11905</name>
</gene>
<name>A0A1Q9HBE2_9VIBR</name>
<keyword evidence="1" id="KW-1133">Transmembrane helix</keyword>
<sequence length="114" mass="12504">MAVAILIVSITFSNVDFDFNWIVKAFLISFFFLALYAINIWGGGDAKIAIVFLPAISESFLILYLLVIGIVGGVVAFCYLIFAYLSEKENKYQIGLPYCVPICISGVTFALASL</sequence>
<dbReference type="STRING" id="1381081.BIY22_11905"/>
<accession>A0A1Q9HBE2</accession>
<feature type="transmembrane region" description="Helical" evidence="1">
    <location>
        <begin position="21"/>
        <end position="41"/>
    </location>
</feature>
<evidence type="ECO:0000256" key="1">
    <source>
        <dbReference type="SAM" id="Phobius"/>
    </source>
</evidence>
<proteinExistence type="predicted"/>
<reference evidence="2 3" key="1">
    <citation type="submission" date="2016-09" db="EMBL/GenBank/DDBJ databases">
        <title>Genomic Taxonomy of the Vibrionaceae.</title>
        <authorList>
            <person name="Gonzalez-Castillo A."/>
            <person name="Gomez-Gil B."/>
            <person name="Enciso-Ibarra K."/>
        </authorList>
    </citation>
    <scope>NUCLEOTIDE SEQUENCE [LARGE SCALE GENOMIC DNA]</scope>
    <source>
        <strain evidence="2 3">CAIM 703</strain>
    </source>
</reference>
<evidence type="ECO:0000313" key="3">
    <source>
        <dbReference type="Proteomes" id="UP000186313"/>
    </source>
</evidence>
<organism evidence="2 3">
    <name type="scientific">Vibrio panuliri</name>
    <dbReference type="NCBI Taxonomy" id="1381081"/>
    <lineage>
        <taxon>Bacteria</taxon>
        <taxon>Pseudomonadati</taxon>
        <taxon>Pseudomonadota</taxon>
        <taxon>Gammaproteobacteria</taxon>
        <taxon>Vibrionales</taxon>
        <taxon>Vibrionaceae</taxon>
        <taxon>Vibrio</taxon>
    </lineage>
</organism>
<feature type="transmembrane region" description="Helical" evidence="1">
    <location>
        <begin position="94"/>
        <end position="112"/>
    </location>
</feature>
<evidence type="ECO:0008006" key="4">
    <source>
        <dbReference type="Google" id="ProtNLM"/>
    </source>
</evidence>
<evidence type="ECO:0000313" key="2">
    <source>
        <dbReference type="EMBL" id="OLQ86444.1"/>
    </source>
</evidence>
<dbReference type="EMBL" id="MJMJ01000043">
    <property type="protein sequence ID" value="OLQ86444.1"/>
    <property type="molecule type" value="Genomic_DNA"/>
</dbReference>
<dbReference type="Proteomes" id="UP000186313">
    <property type="component" value="Unassembled WGS sequence"/>
</dbReference>